<dbReference type="EMBL" id="JAAGXA010000001">
    <property type="protein sequence ID" value="NEN76883.1"/>
    <property type="molecule type" value="Genomic_DNA"/>
</dbReference>
<keyword evidence="6" id="KW-0808">Transferase</keyword>
<evidence type="ECO:0000313" key="7">
    <source>
        <dbReference type="Proteomes" id="UP000468687"/>
    </source>
</evidence>
<evidence type="ECO:0000256" key="4">
    <source>
        <dbReference type="ARBA" id="ARBA00031122"/>
    </source>
</evidence>
<evidence type="ECO:0000256" key="3">
    <source>
        <dbReference type="ARBA" id="ARBA00020586"/>
    </source>
</evidence>
<comment type="pathway">
    <text evidence="2">Siderophore biosynthesis; mycobactin biosynthesis.</text>
</comment>
<name>A0A6P0HDR2_9ACTN</name>
<dbReference type="InterPro" id="IPR016181">
    <property type="entry name" value="Acyl_CoA_acyltransferase"/>
</dbReference>
<evidence type="ECO:0000256" key="1">
    <source>
        <dbReference type="ARBA" id="ARBA00003818"/>
    </source>
</evidence>
<dbReference type="InterPro" id="IPR019432">
    <property type="entry name" value="Acyltransferase_MbtK/IucB-like"/>
</dbReference>
<comment type="function">
    <text evidence="1">Acyltransferase required for the direct transfer of medium- to long-chain fatty acyl moieties from a carrier protein (MbtL) on to the epsilon-amino group of lysine residue in the mycobactin core.</text>
</comment>
<dbReference type="Gene3D" id="3.40.630.30">
    <property type="match status" value="1"/>
</dbReference>
<dbReference type="UniPathway" id="UPA00011"/>
<dbReference type="AlphaFoldDB" id="A0A6P0HDR2"/>
<protein>
    <recommendedName>
        <fullName evidence="3">Lysine N-acyltransferase MbtK</fullName>
    </recommendedName>
    <alternativeName>
        <fullName evidence="4">Mycobactin synthase protein K</fullName>
    </alternativeName>
</protein>
<reference evidence="6 7" key="1">
    <citation type="journal article" date="2014" name="Int. J. Syst. Evol. Microbiol.">
        <title>Nocardioides zeae sp. nov., isolated from the stem of Zea mays.</title>
        <authorList>
            <person name="Glaeser S.P."/>
            <person name="McInroy J.A."/>
            <person name="Busse H.J."/>
            <person name="Kampfer P."/>
        </authorList>
    </citation>
    <scope>NUCLEOTIDE SEQUENCE [LARGE SCALE GENOMIC DNA]</scope>
    <source>
        <strain evidence="6 7">JCM 30728</strain>
    </source>
</reference>
<dbReference type="PANTHER" id="PTHR31438:SF1">
    <property type="entry name" value="LYSINE N-ACYLTRANSFERASE C17G9.06C-RELATED"/>
    <property type="match status" value="1"/>
</dbReference>
<dbReference type="SUPFAM" id="SSF55729">
    <property type="entry name" value="Acyl-CoA N-acyltransferases (Nat)"/>
    <property type="match status" value="1"/>
</dbReference>
<evidence type="ECO:0000313" key="6">
    <source>
        <dbReference type="EMBL" id="NEN76883.1"/>
    </source>
</evidence>
<comment type="caution">
    <text evidence="6">The sequence shown here is derived from an EMBL/GenBank/DDBJ whole genome shotgun (WGS) entry which is preliminary data.</text>
</comment>
<dbReference type="RefSeq" id="WP_163770242.1">
    <property type="nucleotide sequence ID" value="NZ_JAAGXA010000001.1"/>
</dbReference>
<keyword evidence="7" id="KW-1185">Reference proteome</keyword>
<feature type="domain" description="Acyltransferase MbtK/IucB-like conserved" evidence="5">
    <location>
        <begin position="13"/>
        <end position="60"/>
    </location>
</feature>
<evidence type="ECO:0000259" key="5">
    <source>
        <dbReference type="SMART" id="SM01006"/>
    </source>
</evidence>
<dbReference type="SMART" id="SM01006">
    <property type="entry name" value="AlcB"/>
    <property type="match status" value="1"/>
</dbReference>
<organism evidence="6 7">
    <name type="scientific">Nocardioides zeae</name>
    <dbReference type="NCBI Taxonomy" id="1457234"/>
    <lineage>
        <taxon>Bacteria</taxon>
        <taxon>Bacillati</taxon>
        <taxon>Actinomycetota</taxon>
        <taxon>Actinomycetes</taxon>
        <taxon>Propionibacteriales</taxon>
        <taxon>Nocardioidaceae</taxon>
        <taxon>Nocardioides</taxon>
    </lineage>
</organism>
<proteinExistence type="predicted"/>
<dbReference type="Pfam" id="PF13523">
    <property type="entry name" value="Acetyltransf_8"/>
    <property type="match status" value="1"/>
</dbReference>
<sequence length="180" mass="19977">MTATTAPPELSTRPFDLDRDVPLLHRWVTNHRARFWGMEHASVEDVRREYAAIAASDHHEARIGLEAGEPVFLMETYDPHRHELAAHLRLLPGDRGMHFLVAPTDRPRHGFTRAVITAVLAECFADPAVGRVVVEPDARNTAVHALNAAVGFVVEAEARLSDKTALLSTCTRAAFERSSR</sequence>
<gene>
    <name evidence="6" type="ORF">G3T38_01180</name>
</gene>
<dbReference type="Proteomes" id="UP000468687">
    <property type="component" value="Unassembled WGS sequence"/>
</dbReference>
<accession>A0A6P0HDR2</accession>
<dbReference type="GO" id="GO:0016410">
    <property type="term" value="F:N-acyltransferase activity"/>
    <property type="evidence" value="ECO:0007669"/>
    <property type="project" value="TreeGrafter"/>
</dbReference>
<dbReference type="GO" id="GO:0019290">
    <property type="term" value="P:siderophore biosynthetic process"/>
    <property type="evidence" value="ECO:0007669"/>
    <property type="project" value="InterPro"/>
</dbReference>
<dbReference type="PANTHER" id="PTHR31438">
    <property type="entry name" value="LYSINE N-ACYLTRANSFERASE C17G9.06C-RELATED"/>
    <property type="match status" value="1"/>
</dbReference>
<evidence type="ECO:0000256" key="2">
    <source>
        <dbReference type="ARBA" id="ARBA00005102"/>
    </source>
</evidence>